<accession>A0A1M7L1X7</accession>
<dbReference type="InterPro" id="IPR006680">
    <property type="entry name" value="Amidohydro-rel"/>
</dbReference>
<dbReference type="GO" id="GO:0016810">
    <property type="term" value="F:hydrolase activity, acting on carbon-nitrogen (but not peptide) bonds"/>
    <property type="evidence" value="ECO:0007669"/>
    <property type="project" value="InterPro"/>
</dbReference>
<reference evidence="2 3" key="1">
    <citation type="submission" date="2016-11" db="EMBL/GenBank/DDBJ databases">
        <authorList>
            <person name="Jaros S."/>
            <person name="Januszkiewicz K."/>
            <person name="Wedrychowicz H."/>
        </authorList>
    </citation>
    <scope>NUCLEOTIDE SEQUENCE [LARGE SCALE GENOMIC DNA]</scope>
    <source>
        <strain evidence="2 3">CGMCC 1.6102</strain>
    </source>
</reference>
<name>A0A1M7L1X7_9BACT</name>
<evidence type="ECO:0000259" key="1">
    <source>
        <dbReference type="Pfam" id="PF01979"/>
    </source>
</evidence>
<protein>
    <submittedName>
        <fullName evidence="2">Imidazolonepropionase</fullName>
    </submittedName>
</protein>
<dbReference type="PANTHER" id="PTHR43135">
    <property type="entry name" value="ALPHA-D-RIBOSE 1-METHYLPHOSPHONATE 5-TRIPHOSPHATE DIPHOSPHATASE"/>
    <property type="match status" value="1"/>
</dbReference>
<dbReference type="InterPro" id="IPR032466">
    <property type="entry name" value="Metal_Hydrolase"/>
</dbReference>
<organism evidence="2 3">
    <name type="scientific">Cyclobacterium lianum</name>
    <dbReference type="NCBI Taxonomy" id="388280"/>
    <lineage>
        <taxon>Bacteria</taxon>
        <taxon>Pseudomonadati</taxon>
        <taxon>Bacteroidota</taxon>
        <taxon>Cytophagia</taxon>
        <taxon>Cytophagales</taxon>
        <taxon>Cyclobacteriaceae</taxon>
        <taxon>Cyclobacterium</taxon>
    </lineage>
</organism>
<dbReference type="Pfam" id="PF01979">
    <property type="entry name" value="Amidohydro_1"/>
    <property type="match status" value="1"/>
</dbReference>
<gene>
    <name evidence="2" type="ORF">SAMN04488057_10368</name>
</gene>
<evidence type="ECO:0000313" key="3">
    <source>
        <dbReference type="Proteomes" id="UP000184513"/>
    </source>
</evidence>
<feature type="domain" description="Amidohydrolase-related" evidence="1">
    <location>
        <begin position="351"/>
        <end position="429"/>
    </location>
</feature>
<keyword evidence="3" id="KW-1185">Reference proteome</keyword>
<proteinExistence type="predicted"/>
<evidence type="ECO:0000313" key="2">
    <source>
        <dbReference type="EMBL" id="SHM71811.1"/>
    </source>
</evidence>
<dbReference type="SUPFAM" id="SSF51338">
    <property type="entry name" value="Composite domain of metallo-dependent hydrolases"/>
    <property type="match status" value="1"/>
</dbReference>
<dbReference type="InterPro" id="IPR011059">
    <property type="entry name" value="Metal-dep_hydrolase_composite"/>
</dbReference>
<dbReference type="InterPro" id="IPR051781">
    <property type="entry name" value="Metallo-dep_Hydrolase"/>
</dbReference>
<dbReference type="SUPFAM" id="SSF51556">
    <property type="entry name" value="Metallo-dependent hydrolases"/>
    <property type="match status" value="1"/>
</dbReference>
<dbReference type="PANTHER" id="PTHR43135:SF3">
    <property type="entry name" value="ALPHA-D-RIBOSE 1-METHYLPHOSPHONATE 5-TRIPHOSPHATE DIPHOSPHATASE"/>
    <property type="match status" value="1"/>
</dbReference>
<dbReference type="STRING" id="388280.SAMN04488057_10368"/>
<dbReference type="RefSeq" id="WP_073093786.1">
    <property type="nucleotide sequence ID" value="NZ_FRCY01000003.1"/>
</dbReference>
<sequence>MRANNLQILFSILSFLIPFFLFGQSDRDGSRRVTSTYYISNTTVIPYPGELLTGQNLLFSDGVIKALGKNIAIPAEAREIKGDSLFVYAGFIDMANKTGMEEPPIPEKPEDFDPSQPLPEIAGIHPHFSALDHYQENNPHDKEWRKLGFTIAQKLPKGKGMLPGKSALVLYGHESRNNTLSENQSLYFKFSTAGGVYPNTDLGVMAKWRDLMENSRLYDKHGEMYDVRSSLRRRENNPVLEALIPVFKKEMPLLIESSDELDIRRALKMQEENNFDLVITGINEGASLLPLLKEKKAGVVLTLHLPEDKFSDPPEGDKGPHFNHRLERVKTAYQESLALAGEFEKAAVPFGFTSKHLPRADFFKNIRLMVANGLTEQGALAALTVHPAEILGISDIAGTISEGKMANLVLMSDTLFSEKARVMMVVADGFVFDFSEKPEKVKEEEVVWEYEAETQGGKSKGKWTLTRKDKKWTGTVSYDDPQGEGVKTSSIENAVVTEKSLAFSFTVQVGTDSLQVSVSGEVTGKEFSGTMKITDYGNYPVRAKKLEKPEQ</sequence>
<dbReference type="AlphaFoldDB" id="A0A1M7L1X7"/>
<dbReference type="Proteomes" id="UP000184513">
    <property type="component" value="Unassembled WGS sequence"/>
</dbReference>
<dbReference type="EMBL" id="FRCY01000003">
    <property type="protein sequence ID" value="SHM71811.1"/>
    <property type="molecule type" value="Genomic_DNA"/>
</dbReference>
<dbReference type="Gene3D" id="3.20.20.140">
    <property type="entry name" value="Metal-dependent hydrolases"/>
    <property type="match status" value="1"/>
</dbReference>